<dbReference type="EMBL" id="BKCJ010004874">
    <property type="protein sequence ID" value="GEU63595.1"/>
    <property type="molecule type" value="Genomic_DNA"/>
</dbReference>
<dbReference type="AlphaFoldDB" id="A0A6L2LTY1"/>
<protein>
    <recommendedName>
        <fullName evidence="3">Reverse transcriptase domain-containing protein</fullName>
    </recommendedName>
</protein>
<sequence length="198" mass="22690">MLPEETDNVERFVWGLSDSIERNVTSSKPTRLQEGTERAVGLAQWFEKMESVFYISNCVVECQVKYATCTFLGGVLTWWNSHVRTVGHDAAYEMSWKSMMKMMTEAYCPRNEIQNMILGDGSQNSVDYEVNQNSGNKNGNENENGNGNRNDNENGSHDLGSGRTLYTTPYEMSWKSMMKMMTEAYCPRNEIQKLEKKL</sequence>
<gene>
    <name evidence="2" type="ORF">Tci_035573</name>
</gene>
<proteinExistence type="predicted"/>
<comment type="caution">
    <text evidence="2">The sequence shown here is derived from an EMBL/GenBank/DDBJ whole genome shotgun (WGS) entry which is preliminary data.</text>
</comment>
<evidence type="ECO:0000313" key="2">
    <source>
        <dbReference type="EMBL" id="GEU63595.1"/>
    </source>
</evidence>
<reference evidence="2" key="1">
    <citation type="journal article" date="2019" name="Sci. Rep.">
        <title>Draft genome of Tanacetum cinerariifolium, the natural source of mosquito coil.</title>
        <authorList>
            <person name="Yamashiro T."/>
            <person name="Shiraishi A."/>
            <person name="Satake H."/>
            <person name="Nakayama K."/>
        </authorList>
    </citation>
    <scope>NUCLEOTIDE SEQUENCE</scope>
</reference>
<feature type="compositionally biased region" description="Low complexity" evidence="1">
    <location>
        <begin position="129"/>
        <end position="149"/>
    </location>
</feature>
<organism evidence="2">
    <name type="scientific">Tanacetum cinerariifolium</name>
    <name type="common">Dalmatian daisy</name>
    <name type="synonym">Chrysanthemum cinerariifolium</name>
    <dbReference type="NCBI Taxonomy" id="118510"/>
    <lineage>
        <taxon>Eukaryota</taxon>
        <taxon>Viridiplantae</taxon>
        <taxon>Streptophyta</taxon>
        <taxon>Embryophyta</taxon>
        <taxon>Tracheophyta</taxon>
        <taxon>Spermatophyta</taxon>
        <taxon>Magnoliopsida</taxon>
        <taxon>eudicotyledons</taxon>
        <taxon>Gunneridae</taxon>
        <taxon>Pentapetalae</taxon>
        <taxon>asterids</taxon>
        <taxon>campanulids</taxon>
        <taxon>Asterales</taxon>
        <taxon>Asteraceae</taxon>
        <taxon>Asteroideae</taxon>
        <taxon>Anthemideae</taxon>
        <taxon>Anthemidinae</taxon>
        <taxon>Tanacetum</taxon>
    </lineage>
</organism>
<accession>A0A6L2LTY1</accession>
<evidence type="ECO:0008006" key="3">
    <source>
        <dbReference type="Google" id="ProtNLM"/>
    </source>
</evidence>
<evidence type="ECO:0000256" key="1">
    <source>
        <dbReference type="SAM" id="MobiDB-lite"/>
    </source>
</evidence>
<name>A0A6L2LTY1_TANCI</name>
<feature type="region of interest" description="Disordered" evidence="1">
    <location>
        <begin position="124"/>
        <end position="164"/>
    </location>
</feature>